<dbReference type="PANTHER" id="PTHR43428">
    <property type="entry name" value="ARSENATE REDUCTASE"/>
    <property type="match status" value="1"/>
</dbReference>
<accession>A0A098S235</accession>
<dbReference type="InterPro" id="IPR036196">
    <property type="entry name" value="Ptyr_pPase_sf"/>
</dbReference>
<dbReference type="GO" id="GO:0046685">
    <property type="term" value="P:response to arsenic-containing substance"/>
    <property type="evidence" value="ECO:0007669"/>
    <property type="project" value="UniProtKB-KW"/>
</dbReference>
<comment type="caution">
    <text evidence="3">The sequence shown here is derived from an EMBL/GenBank/DDBJ whole genome shotgun (WGS) entry which is preliminary data.</text>
</comment>
<keyword evidence="1" id="KW-0059">Arsenical resistance</keyword>
<dbReference type="Pfam" id="PF01451">
    <property type="entry name" value="LMWPc"/>
    <property type="match status" value="1"/>
</dbReference>
<evidence type="ECO:0000313" key="4">
    <source>
        <dbReference type="Proteomes" id="UP000029736"/>
    </source>
</evidence>
<name>A0A098S235_9BACT</name>
<proteinExistence type="predicted"/>
<reference evidence="3 4" key="1">
    <citation type="journal article" date="2014" name="Int. J. Syst. Evol. Microbiol.">
        <title>Phaeodactylibacter xiamenensis gen. nov., sp. nov., a member of the family Saprospiraceae isolated from the marine alga Phaeodactylum tricornutum.</title>
        <authorList>
            <person name="Chen Z.Jr."/>
            <person name="Lei X."/>
            <person name="Lai Q."/>
            <person name="Li Y."/>
            <person name="Zhang B."/>
            <person name="Zhang J."/>
            <person name="Zhang H."/>
            <person name="Yang L."/>
            <person name="Zheng W."/>
            <person name="Tian Y."/>
            <person name="Yu Z."/>
            <person name="Xu H.Jr."/>
            <person name="Zheng T."/>
        </authorList>
    </citation>
    <scope>NUCLEOTIDE SEQUENCE [LARGE SCALE GENOMIC DNA]</scope>
    <source>
        <strain evidence="3 4">KD52</strain>
    </source>
</reference>
<organism evidence="3 4">
    <name type="scientific">Phaeodactylibacter xiamenensis</name>
    <dbReference type="NCBI Taxonomy" id="1524460"/>
    <lineage>
        <taxon>Bacteria</taxon>
        <taxon>Pseudomonadati</taxon>
        <taxon>Bacteroidota</taxon>
        <taxon>Saprospiria</taxon>
        <taxon>Saprospirales</taxon>
        <taxon>Haliscomenobacteraceae</taxon>
        <taxon>Phaeodactylibacter</taxon>
    </lineage>
</organism>
<dbReference type="OrthoDB" id="9799096at2"/>
<evidence type="ECO:0000259" key="2">
    <source>
        <dbReference type="SMART" id="SM00226"/>
    </source>
</evidence>
<evidence type="ECO:0000313" key="3">
    <source>
        <dbReference type="EMBL" id="KGE86200.1"/>
    </source>
</evidence>
<dbReference type="Gene3D" id="3.40.50.2300">
    <property type="match status" value="1"/>
</dbReference>
<dbReference type="SMART" id="SM00226">
    <property type="entry name" value="LMWPc"/>
    <property type="match status" value="1"/>
</dbReference>
<keyword evidence="4" id="KW-1185">Reference proteome</keyword>
<dbReference type="InterPro" id="IPR023485">
    <property type="entry name" value="Ptyr_pPase"/>
</dbReference>
<sequence length="145" mass="16269">MKRVLVLCTGNSCRSQMAEGYLRFYSGGKLDIYSAGLKAQHLNPYTVRVMEEDNIDMSEHVAKSIDDFSNQHFDYLITVCDEVSQATLEGVHFGKKIHFSIPDPAKATGTDQEVEAVFLNVRETVKRYMLKFLGKALAENVEVAS</sequence>
<dbReference type="Proteomes" id="UP000029736">
    <property type="component" value="Unassembled WGS sequence"/>
</dbReference>
<dbReference type="RefSeq" id="WP_044225626.1">
    <property type="nucleotide sequence ID" value="NZ_CAKZLC010000434.1"/>
</dbReference>
<dbReference type="STRING" id="1524460.IX84_22485"/>
<dbReference type="CDD" id="cd16345">
    <property type="entry name" value="LMWP_ArsC"/>
    <property type="match status" value="1"/>
</dbReference>
<protein>
    <recommendedName>
        <fullName evidence="2">Phosphotyrosine protein phosphatase I domain-containing protein</fullName>
    </recommendedName>
</protein>
<dbReference type="AlphaFoldDB" id="A0A098S235"/>
<evidence type="ECO:0000256" key="1">
    <source>
        <dbReference type="ARBA" id="ARBA00022849"/>
    </source>
</evidence>
<dbReference type="EMBL" id="JPOS01000081">
    <property type="protein sequence ID" value="KGE86200.1"/>
    <property type="molecule type" value="Genomic_DNA"/>
</dbReference>
<gene>
    <name evidence="3" type="ORF">IX84_22485</name>
</gene>
<feature type="domain" description="Phosphotyrosine protein phosphatase I" evidence="2">
    <location>
        <begin position="2"/>
        <end position="135"/>
    </location>
</feature>
<dbReference type="SUPFAM" id="SSF52788">
    <property type="entry name" value="Phosphotyrosine protein phosphatases I"/>
    <property type="match status" value="1"/>
</dbReference>
<dbReference type="PANTHER" id="PTHR43428:SF1">
    <property type="entry name" value="ARSENATE REDUCTASE"/>
    <property type="match status" value="1"/>
</dbReference>